<dbReference type="EMBL" id="LHZR01000092">
    <property type="protein sequence ID" value="KXV49670.1"/>
    <property type="molecule type" value="Genomic_DNA"/>
</dbReference>
<dbReference type="InterPro" id="IPR001482">
    <property type="entry name" value="T2SS/T4SS_dom"/>
</dbReference>
<evidence type="ECO:0000313" key="4">
    <source>
        <dbReference type="Proteomes" id="UP000075636"/>
    </source>
</evidence>
<evidence type="ECO:0000256" key="1">
    <source>
        <dbReference type="ARBA" id="ARBA00006611"/>
    </source>
</evidence>
<dbReference type="PATRIC" id="fig|318683.6.peg.3354"/>
<organism evidence="3 4">
    <name type="scientific">Gluconobacter albidus</name>
    <dbReference type="NCBI Taxonomy" id="318683"/>
    <lineage>
        <taxon>Bacteria</taxon>
        <taxon>Pseudomonadati</taxon>
        <taxon>Pseudomonadota</taxon>
        <taxon>Alphaproteobacteria</taxon>
        <taxon>Acetobacterales</taxon>
        <taxon>Acetobacteraceae</taxon>
        <taxon>Gluconobacter</taxon>
    </lineage>
</organism>
<name>A0A149TLL1_9PROT</name>
<dbReference type="OrthoDB" id="9810761at2"/>
<dbReference type="Proteomes" id="UP000075636">
    <property type="component" value="Unassembled WGS sequence"/>
</dbReference>
<dbReference type="AlphaFoldDB" id="A0A149TLL1"/>
<dbReference type="PANTHER" id="PTHR30486">
    <property type="entry name" value="TWITCHING MOTILITY PROTEIN PILT"/>
    <property type="match status" value="1"/>
</dbReference>
<dbReference type="Gene3D" id="3.40.50.300">
    <property type="entry name" value="P-loop containing nucleotide triphosphate hydrolases"/>
    <property type="match status" value="1"/>
</dbReference>
<dbReference type="PANTHER" id="PTHR30486:SF6">
    <property type="entry name" value="TYPE IV PILUS RETRACTATION ATPASE PILT"/>
    <property type="match status" value="1"/>
</dbReference>
<evidence type="ECO:0000259" key="2">
    <source>
        <dbReference type="Pfam" id="PF00437"/>
    </source>
</evidence>
<comment type="caution">
    <text evidence="3">The sequence shown here is derived from an EMBL/GenBank/DDBJ whole genome shotgun (WGS) entry which is preliminary data.</text>
</comment>
<dbReference type="Gene3D" id="3.30.450.370">
    <property type="match status" value="1"/>
</dbReference>
<dbReference type="SUPFAM" id="SSF52540">
    <property type="entry name" value="P-loop containing nucleoside triphosphate hydrolases"/>
    <property type="match status" value="1"/>
</dbReference>
<protein>
    <submittedName>
        <fullName evidence="3">Conjugal transfer protein</fullName>
    </submittedName>
</protein>
<dbReference type="InterPro" id="IPR027417">
    <property type="entry name" value="P-loop_NTPase"/>
</dbReference>
<dbReference type="InterPro" id="IPR050921">
    <property type="entry name" value="T4SS_GSP_E_ATPase"/>
</dbReference>
<evidence type="ECO:0000313" key="3">
    <source>
        <dbReference type="EMBL" id="KXV49670.1"/>
    </source>
</evidence>
<dbReference type="Pfam" id="PF00437">
    <property type="entry name" value="T2SSE"/>
    <property type="match status" value="1"/>
</dbReference>
<dbReference type="RefSeq" id="WP_062106643.1">
    <property type="nucleotide sequence ID" value="NZ_LHZR01000092.1"/>
</dbReference>
<comment type="similarity">
    <text evidence="1">Belongs to the GSP E family.</text>
</comment>
<feature type="domain" description="Bacterial type II secretion system protein E" evidence="2">
    <location>
        <begin position="17"/>
        <end position="272"/>
    </location>
</feature>
<gene>
    <name evidence="3" type="ORF">AD945_03830</name>
</gene>
<sequence>MRTSNTEIAELLIHYGGPIKGLLQDKTITEICIDAYDNVYVERNGLLEDTDVSWPNEAELSRYIQQIANSVGQVVNRQNPLLDARLPDGARINATLPPVSVHGACMSIRPYPAVHRTIDDLIGGGALPRRTADLIIEGLNAKLNMLVTGGTGSGKSSFLRALLFLIDVAERIGIVEDTTENLAPGRKRKVELEAPRRKRALSDDQMITLVTLIEEILRKRIDRLVCGELRTPAACAAFLDAMATGHGGCLGTLHTSGAIDTIDRLVTLFARQATNVDRHSINDLILSNLDLSIYIAKDVERQADGTRRVTRRVKEVMWVDEHKKPHLLMKHRVRTGHEYNESAIEAYRAHLESIH</sequence>
<dbReference type="GO" id="GO:0016887">
    <property type="term" value="F:ATP hydrolysis activity"/>
    <property type="evidence" value="ECO:0007669"/>
    <property type="project" value="InterPro"/>
</dbReference>
<proteinExistence type="inferred from homology"/>
<accession>A0A149TLL1</accession>
<reference evidence="3 4" key="1">
    <citation type="submission" date="2015-06" db="EMBL/GenBank/DDBJ databases">
        <title>Improved classification and identification of acetic acid bacteria using matrix-assisted laser desorption/ionization time-of-flight mass spectrometry; Gluconobacter nephelii and Gluconobacter uchimurae are later heterotypic synonyms of Gluconobacter japonicus and Gluconobacter oxydans, respectively.</title>
        <authorList>
            <person name="Li L."/>
            <person name="Cleenwerck I."/>
            <person name="De Vuyst L."/>
            <person name="Vandamme P."/>
        </authorList>
    </citation>
    <scope>NUCLEOTIDE SEQUENCE [LARGE SCALE GENOMIC DNA]</scope>
    <source>
        <strain evidence="3 4">LMG 1768</strain>
    </source>
</reference>